<sequence>MIKTSIDSDFLNLFHHIIEDYQLENSNNLNVFTLKIQNNKFAYNDLVNLLGDNLYFFALSRTEIQKLIDNNQFNTLIKRTKNKFRNYTSNEGELGEVMLYCLLEAHLKAPKILTKLELKTANNDYVKGADGVHLLKLSDEDYQLIFGESKLDADLKQGIYDAFGSISKLLKEDSKKLEFEFDLVNSQLVKEVYDKQQYEKIKNILLPNSKNEETYLDYSFGIFLGFEAKITDEEMKLSNSEFRKQIKERIKKEVLNVISSFNFQIKKEEFTGYQFYIYIIPFSDLAEKRKEIIKDLTV</sequence>
<name>A0A9X4EQW3_9FLAO</name>
<dbReference type="InterPro" id="IPR014976">
    <property type="entry name" value="AbpA_HamA_C"/>
</dbReference>
<dbReference type="Proteomes" id="UP001149303">
    <property type="component" value="Unassembled WGS sequence"/>
</dbReference>
<comment type="caution">
    <text evidence="2">The sequence shown here is derived from an EMBL/GenBank/DDBJ whole genome shotgun (WGS) entry which is preliminary data.</text>
</comment>
<evidence type="ECO:0000313" key="2">
    <source>
        <dbReference type="EMBL" id="MDE1207599.1"/>
    </source>
</evidence>
<dbReference type="RefSeq" id="WP_274640655.1">
    <property type="nucleotide sequence ID" value="NZ_JAIWJY010000008.1"/>
</dbReference>
<dbReference type="EMBL" id="JAIWJY010000008">
    <property type="protein sequence ID" value="MDE1207599.1"/>
    <property type="molecule type" value="Genomic_DNA"/>
</dbReference>
<dbReference type="Pfam" id="PF08878">
    <property type="entry name" value="HamA"/>
    <property type="match status" value="1"/>
</dbReference>
<organism evidence="2 3">
    <name type="scientific">Tenacibaculum larymnensis</name>
    <dbReference type="NCBI Taxonomy" id="2878201"/>
    <lineage>
        <taxon>Bacteria</taxon>
        <taxon>Pseudomonadati</taxon>
        <taxon>Bacteroidota</taxon>
        <taxon>Flavobacteriia</taxon>
        <taxon>Flavobacteriales</taxon>
        <taxon>Flavobacteriaceae</taxon>
        <taxon>Tenacibaculum</taxon>
    </lineage>
</organism>
<keyword evidence="3" id="KW-1185">Reference proteome</keyword>
<gene>
    <name evidence="2" type="ORF">LCI24_12420</name>
</gene>
<evidence type="ECO:0000259" key="1">
    <source>
        <dbReference type="Pfam" id="PF08878"/>
    </source>
</evidence>
<reference evidence="2" key="1">
    <citation type="submission" date="2021-09" db="EMBL/GenBank/DDBJ databases">
        <authorList>
            <person name="Smyrli M."/>
        </authorList>
    </citation>
    <scope>NUCLEOTIDE SEQUENCE</scope>
    <source>
        <strain evidence="2">LAR25</strain>
    </source>
</reference>
<protein>
    <submittedName>
        <fullName evidence="2">DUF1837 domain-containing protein</fullName>
    </submittedName>
</protein>
<evidence type="ECO:0000313" key="3">
    <source>
        <dbReference type="Proteomes" id="UP001149303"/>
    </source>
</evidence>
<proteinExistence type="predicted"/>
<feature type="domain" description="Anti-bacteriophage protein A/HamA C-terminal" evidence="1">
    <location>
        <begin position="9"/>
        <end position="295"/>
    </location>
</feature>
<accession>A0A9X4EQW3</accession>
<dbReference type="AlphaFoldDB" id="A0A9X4EQW3"/>